<gene>
    <name evidence="3" type="ORF">GKE97_20810</name>
</gene>
<organism evidence="3 4">
    <name type="scientific">Flavonifractor plautii</name>
    <name type="common">Fusobacterium plautii</name>
    <dbReference type="NCBI Taxonomy" id="292800"/>
    <lineage>
        <taxon>Bacteria</taxon>
        <taxon>Bacillati</taxon>
        <taxon>Bacillota</taxon>
        <taxon>Clostridia</taxon>
        <taxon>Eubacteriales</taxon>
        <taxon>Oscillospiraceae</taxon>
        <taxon>Flavonifractor</taxon>
    </lineage>
</organism>
<evidence type="ECO:0000259" key="2">
    <source>
        <dbReference type="SMART" id="SM00857"/>
    </source>
</evidence>
<feature type="domain" description="Resolvase/invertase-type recombinase catalytic" evidence="2">
    <location>
        <begin position="28"/>
        <end position="142"/>
    </location>
</feature>
<evidence type="ECO:0000313" key="4">
    <source>
        <dbReference type="Proteomes" id="UP000434475"/>
    </source>
</evidence>
<protein>
    <recommendedName>
        <fullName evidence="2">Resolvase/invertase-type recombinase catalytic domain-containing protein</fullName>
    </recommendedName>
</protein>
<dbReference type="RefSeq" id="WP_155857084.1">
    <property type="nucleotide sequence ID" value="NZ_JBDPDQ010000004.1"/>
</dbReference>
<dbReference type="Gene3D" id="3.40.50.1390">
    <property type="entry name" value="Resolvase, N-terminal catalytic domain"/>
    <property type="match status" value="1"/>
</dbReference>
<feature type="compositionally biased region" description="Acidic residues" evidence="1">
    <location>
        <begin position="149"/>
        <end position="163"/>
    </location>
</feature>
<reference evidence="3 4" key="1">
    <citation type="journal article" date="2019" name="Nat. Med.">
        <title>A library of human gut bacterial isolates paired with longitudinal multiomics data enables mechanistic microbiome research.</title>
        <authorList>
            <person name="Poyet M."/>
            <person name="Groussin M."/>
            <person name="Gibbons S.M."/>
            <person name="Avila-Pacheco J."/>
            <person name="Jiang X."/>
            <person name="Kearney S.M."/>
            <person name="Perrotta A.R."/>
            <person name="Berdy B."/>
            <person name="Zhao S."/>
            <person name="Lieberman T.D."/>
            <person name="Swanson P.K."/>
            <person name="Smith M."/>
            <person name="Roesemann S."/>
            <person name="Alexander J.E."/>
            <person name="Rich S.A."/>
            <person name="Livny J."/>
            <person name="Vlamakis H."/>
            <person name="Clish C."/>
            <person name="Bullock K."/>
            <person name="Deik A."/>
            <person name="Scott J."/>
            <person name="Pierce K.A."/>
            <person name="Xavier R.J."/>
            <person name="Alm E.J."/>
        </authorList>
    </citation>
    <scope>NUCLEOTIDE SEQUENCE [LARGE SCALE GENOMIC DNA]</scope>
    <source>
        <strain evidence="3 4">BIOML-A2</strain>
    </source>
</reference>
<accession>A0A6I2R8S0</accession>
<feature type="region of interest" description="Disordered" evidence="1">
    <location>
        <begin position="149"/>
        <end position="170"/>
    </location>
</feature>
<dbReference type="AlphaFoldDB" id="A0A6I2R8S0"/>
<evidence type="ECO:0000313" key="3">
    <source>
        <dbReference type="EMBL" id="MSB21923.1"/>
    </source>
</evidence>
<dbReference type="EMBL" id="WKPR01000029">
    <property type="protein sequence ID" value="MSB21923.1"/>
    <property type="molecule type" value="Genomic_DNA"/>
</dbReference>
<dbReference type="SMART" id="SM00857">
    <property type="entry name" value="Resolvase"/>
    <property type="match status" value="1"/>
</dbReference>
<proteinExistence type="predicted"/>
<comment type="caution">
    <text evidence="3">The sequence shown here is derived from an EMBL/GenBank/DDBJ whole genome shotgun (WGS) entry which is preliminary data.</text>
</comment>
<dbReference type="SUPFAM" id="SSF53041">
    <property type="entry name" value="Resolvase-like"/>
    <property type="match status" value="1"/>
</dbReference>
<sequence>MKDWLCAGAYLWRTIMGGIKLMAEKKKAWLYLKARTDEDLKAQKSLLLEYADKAGYEVTEVAADYSPSQSSLKYVRLGAAKHDFEVLLISSWNRLGRDLSETLDTMTELKNQNIAVQSVKEKNLSLDRVLSIARFAAAMQIPNETLPEELDETPFEDQEESEGFDMTQSF</sequence>
<dbReference type="GO" id="GO:0000150">
    <property type="term" value="F:DNA strand exchange activity"/>
    <property type="evidence" value="ECO:0007669"/>
    <property type="project" value="InterPro"/>
</dbReference>
<dbReference type="InterPro" id="IPR036162">
    <property type="entry name" value="Resolvase-like_N_sf"/>
</dbReference>
<dbReference type="Pfam" id="PF00239">
    <property type="entry name" value="Resolvase"/>
    <property type="match status" value="1"/>
</dbReference>
<name>A0A6I2R8S0_FLAPL</name>
<dbReference type="InterPro" id="IPR006119">
    <property type="entry name" value="Resolv_N"/>
</dbReference>
<dbReference type="Proteomes" id="UP000434475">
    <property type="component" value="Unassembled WGS sequence"/>
</dbReference>
<dbReference type="GO" id="GO:0003677">
    <property type="term" value="F:DNA binding"/>
    <property type="evidence" value="ECO:0007669"/>
    <property type="project" value="InterPro"/>
</dbReference>
<evidence type="ECO:0000256" key="1">
    <source>
        <dbReference type="SAM" id="MobiDB-lite"/>
    </source>
</evidence>